<feature type="compositionally biased region" description="Low complexity" evidence="1">
    <location>
        <begin position="331"/>
        <end position="350"/>
    </location>
</feature>
<feature type="compositionally biased region" description="Low complexity" evidence="1">
    <location>
        <begin position="486"/>
        <end position="496"/>
    </location>
</feature>
<keyword evidence="3" id="KW-1185">Reference proteome</keyword>
<sequence>MFIINVMNGYREDCNKLVILTTFGSSGVENCTLQFHRMCLLFEQDRTPISELVDANGAAAQFNEVHPLDYVFALLSYCEEEFLNTGPLVSLVRFYFSETRPAGVAFCFCATENLSPVVVGWQVGCRKRGIVKEVFKNLDIIGFNNLHTGELFSTCNKILLDNNNLTTENNINLLKPSAAKKLGLDTKFWTENCYVTRSRNIDSESKILPDFLNPVQQAELNLEFTEPPPGEEDEEEGLRNGYVKGQENDTSTHSFNRNGQTGGYKPRRTGSSDGGAYAGGAARHKDESSGSPSQPKIIFNEDEYTRITTPRQDMLFKKGYLSKKKPWAGNTNTSATSSTTESQSASHSTAGRGIDGSETTEDQQLLDRDCGTGEYPPMMDSNAQLGYGTFYDHVGGYYYEYPVMLVGPAPMPAQIAPSVLAAVPCAPVPLRPIEWINPTFVPKMPGQSYCMMNYESNQSIEENTVIEEQEDTVLPMETSNGICNESGTGSTSCSGSVAGETEEQPIEFTNATDEQQADEQMEEQIEEQYGDEQQTEEQPLENGMNGGPYFEPMLMQQPVHVSHVIPAVPQPYMYPGHYMFGPPLINVNDSVKKEKGNIIQNKSSLFSSYVALFSHKLTSGGVCQYKKPRFLIGNVSVVQGVTIQGGPMIRTTDVAAMSAAYAKRRKKKKRRKQRRLATGNTEDEEEGEYSSECDTGLPSSRLSWTACSTSTTTTTTTTISNRPLNPECQEFQLRQVVKSHTSLSAVPTSINSTLASETSSATIDNEANEVCNGVVSDDWKNQDDELTDNSKSDQQLVESTSTLIENSQSKSLEVTSNSDNESNRLINCLPEDKEAALSTSEVASQATEVEKLPSITKAANNDSSSANELRERPNNETNDEILVNRKVVDRSDSSNKDSSTPSTTPPRPSSPVSNDETTTRSRSITPKNVENVAIREDKNHESLSNSKSSSSTSLSKRKYTAKGTKFVREPTPGPDLNSSTEPESEAKVHDLTQGLEKIDLSNDTKTIDSKFDVCDDKVIKDDQVSGKFGMKAAICNRVSKEVIEATNEDSGFESQTQLSDYPITEAVTEWLRREKSPDLFITSAISMDCEEDEDDMDEEPPKNLQGNPMPALSVNSGADNATLSRAANCGEFAGISNINGGQEQQQQQLDGSSNNSGASRRKKDAKRRSEERKRVARHVVDDRMDHEVVSSSDSCGQQENLVNIARRKNLAKQQQQDVVGDICEFTEKDSIAGMRVALSSRIDSKRVNARRTKRQGKSHSRNPSNNIDARIRCIEDVDDENDEGIVEDTMNVKTFEKGEIVVSEDGKLLTSSAYEPSLRNCHNASMTIKALNKSETTKQQSMERKMEEERKRSSSIEDEESGSGIGSLDSIEVPDVLECWEAEIIEPLVTPKRMLQSEGILCDGEAAEDDTIEVEQVNVDYVQKYYRLARESATSIEEISLKTDPPTSSKSVPNMSEQKDEIPPQRKELAGDKSSVPIDEAFEVYESCYTGNSPFIDSKVFKSRTLYGQEGETPIPCKAVCCQIQ</sequence>
<feature type="region of interest" description="Disordered" evidence="1">
    <location>
        <begin position="1437"/>
        <end position="1473"/>
    </location>
</feature>
<feature type="compositionally biased region" description="Polar residues" evidence="1">
    <location>
        <begin position="248"/>
        <end position="259"/>
    </location>
</feature>
<gene>
    <name evidence="2" type="ORF">WN51_10347</name>
</gene>
<feature type="compositionally biased region" description="Low complexity" evidence="1">
    <location>
        <begin position="1141"/>
        <end position="1158"/>
    </location>
</feature>
<protein>
    <submittedName>
        <fullName evidence="2">Uncharacterized protein</fullName>
    </submittedName>
</protein>
<feature type="region of interest" description="Disordered" evidence="1">
    <location>
        <begin position="839"/>
        <end position="988"/>
    </location>
</feature>
<feature type="region of interest" description="Disordered" evidence="1">
    <location>
        <begin position="1141"/>
        <end position="1176"/>
    </location>
</feature>
<feature type="region of interest" description="Disordered" evidence="1">
    <location>
        <begin position="1089"/>
        <end position="1109"/>
    </location>
</feature>
<feature type="compositionally biased region" description="Basic and acidic residues" evidence="1">
    <location>
        <begin position="882"/>
        <end position="895"/>
    </location>
</feature>
<accession>A0A0M9A9D3</accession>
<proteinExistence type="predicted"/>
<evidence type="ECO:0000256" key="1">
    <source>
        <dbReference type="SAM" id="MobiDB-lite"/>
    </source>
</evidence>
<feature type="region of interest" description="Disordered" evidence="1">
    <location>
        <begin position="242"/>
        <end position="304"/>
    </location>
</feature>
<feature type="compositionally biased region" description="Basic residues" evidence="1">
    <location>
        <begin position="665"/>
        <end position="675"/>
    </location>
</feature>
<feature type="compositionally biased region" description="Acidic residues" evidence="1">
    <location>
        <begin position="515"/>
        <end position="539"/>
    </location>
</feature>
<name>A0A0M9A9D3_9HYME</name>
<organism evidence="2 3">
    <name type="scientific">Melipona quadrifasciata</name>
    <dbReference type="NCBI Taxonomy" id="166423"/>
    <lineage>
        <taxon>Eukaryota</taxon>
        <taxon>Metazoa</taxon>
        <taxon>Ecdysozoa</taxon>
        <taxon>Arthropoda</taxon>
        <taxon>Hexapoda</taxon>
        <taxon>Insecta</taxon>
        <taxon>Pterygota</taxon>
        <taxon>Neoptera</taxon>
        <taxon>Endopterygota</taxon>
        <taxon>Hymenoptera</taxon>
        <taxon>Apocrita</taxon>
        <taxon>Aculeata</taxon>
        <taxon>Apoidea</taxon>
        <taxon>Anthophila</taxon>
        <taxon>Apidae</taxon>
        <taxon>Melipona</taxon>
    </lineage>
</organism>
<feature type="region of interest" description="Disordered" evidence="1">
    <location>
        <begin position="1332"/>
        <end position="1369"/>
    </location>
</feature>
<feature type="compositionally biased region" description="Polar residues" evidence="1">
    <location>
        <begin position="857"/>
        <end position="867"/>
    </location>
</feature>
<evidence type="ECO:0000313" key="2">
    <source>
        <dbReference type="EMBL" id="KOX78539.1"/>
    </source>
</evidence>
<evidence type="ECO:0000313" key="3">
    <source>
        <dbReference type="Proteomes" id="UP000053105"/>
    </source>
</evidence>
<dbReference type="EMBL" id="KQ435721">
    <property type="protein sequence ID" value="KOX78539.1"/>
    <property type="molecule type" value="Genomic_DNA"/>
</dbReference>
<dbReference type="OrthoDB" id="8197936at2759"/>
<feature type="compositionally biased region" description="Basic and acidic residues" evidence="1">
    <location>
        <begin position="1341"/>
        <end position="1355"/>
    </location>
</feature>
<reference evidence="2 3" key="1">
    <citation type="submission" date="2015-07" db="EMBL/GenBank/DDBJ databases">
        <title>The genome of Melipona quadrifasciata.</title>
        <authorList>
            <person name="Pan H."/>
            <person name="Kapheim K."/>
        </authorList>
    </citation>
    <scope>NUCLEOTIDE SEQUENCE [LARGE SCALE GENOMIC DNA]</scope>
    <source>
        <strain evidence="2">0111107301</strain>
        <tissue evidence="2">Whole body</tissue>
    </source>
</reference>
<feature type="region of interest" description="Disordered" evidence="1">
    <location>
        <begin position="482"/>
        <end position="543"/>
    </location>
</feature>
<dbReference type="Proteomes" id="UP000053105">
    <property type="component" value="Unassembled WGS sequence"/>
</dbReference>
<feature type="compositionally biased region" description="Low complexity" evidence="1">
    <location>
        <begin position="942"/>
        <end position="954"/>
    </location>
</feature>
<feature type="compositionally biased region" description="Acidic residues" evidence="1">
    <location>
        <begin position="1089"/>
        <end position="1098"/>
    </location>
</feature>
<feature type="compositionally biased region" description="Polar residues" evidence="1">
    <location>
        <begin position="1445"/>
        <end position="1456"/>
    </location>
</feature>
<feature type="compositionally biased region" description="Basic and acidic residues" evidence="1">
    <location>
        <begin position="1167"/>
        <end position="1176"/>
    </location>
</feature>
<feature type="compositionally biased region" description="Acidic residues" evidence="1">
    <location>
        <begin position="681"/>
        <end position="691"/>
    </location>
</feature>
<feature type="region of interest" description="Disordered" evidence="1">
    <location>
        <begin position="1246"/>
        <end position="1267"/>
    </location>
</feature>
<feature type="region of interest" description="Disordered" evidence="1">
    <location>
        <begin position="665"/>
        <end position="697"/>
    </location>
</feature>
<feature type="compositionally biased region" description="Basic and acidic residues" evidence="1">
    <location>
        <begin position="1457"/>
        <end position="1471"/>
    </location>
</feature>
<feature type="region of interest" description="Disordered" evidence="1">
    <location>
        <begin position="326"/>
        <end position="374"/>
    </location>
</feature>
<feature type="compositionally biased region" description="Basic residues" evidence="1">
    <location>
        <begin position="1247"/>
        <end position="1260"/>
    </location>
</feature>